<dbReference type="RefSeq" id="WP_265618395.1">
    <property type="nucleotide sequence ID" value="NZ_JAPFRD010000011.1"/>
</dbReference>
<evidence type="ECO:0000313" key="1">
    <source>
        <dbReference type="EMBL" id="MCW8109604.1"/>
    </source>
</evidence>
<organism evidence="1 2">
    <name type="scientific">Alteromonas aquimaris</name>
    <dbReference type="NCBI Taxonomy" id="2998417"/>
    <lineage>
        <taxon>Bacteria</taxon>
        <taxon>Pseudomonadati</taxon>
        <taxon>Pseudomonadota</taxon>
        <taxon>Gammaproteobacteria</taxon>
        <taxon>Alteromonadales</taxon>
        <taxon>Alteromonadaceae</taxon>
        <taxon>Alteromonas/Salinimonas group</taxon>
        <taxon>Alteromonas</taxon>
    </lineage>
</organism>
<comment type="caution">
    <text evidence="1">The sequence shown here is derived from an EMBL/GenBank/DDBJ whole genome shotgun (WGS) entry which is preliminary data.</text>
</comment>
<sequence length="172" mass="19349">MSVLTNYETLQSKFSRYLPKAIPVAINQEPSETVTSLAALISLLSEKLETENPVGWITCQSEQLLMDGTESLATALNDKYLLAAELTHQNNCINVYYEDNAWQVSLTSLANSNQSDAIALPHEFAIDALRFPKHTNHKVSYWVVWQQKNDQLRPVAQFLKGIEKTKGDTHAK</sequence>
<keyword evidence="2" id="KW-1185">Reference proteome</keyword>
<evidence type="ECO:0008006" key="3">
    <source>
        <dbReference type="Google" id="ProtNLM"/>
    </source>
</evidence>
<dbReference type="EMBL" id="JAPFRD010000011">
    <property type="protein sequence ID" value="MCW8109604.1"/>
    <property type="molecule type" value="Genomic_DNA"/>
</dbReference>
<dbReference type="Proteomes" id="UP001142810">
    <property type="component" value="Unassembled WGS sequence"/>
</dbReference>
<reference evidence="1" key="1">
    <citation type="submission" date="2022-11" db="EMBL/GenBank/DDBJ databases">
        <title>Alteromonas sp. nov., isolated from sea water of the Qingdao.</title>
        <authorList>
            <person name="Wang Q."/>
        </authorList>
    </citation>
    <scope>NUCLEOTIDE SEQUENCE</scope>
    <source>
        <strain evidence="1">ASW11-7</strain>
    </source>
</reference>
<name>A0ABT3PA07_9ALTE</name>
<accession>A0ABT3PA07</accession>
<gene>
    <name evidence="1" type="ORF">OPS25_13930</name>
</gene>
<protein>
    <recommendedName>
        <fullName evidence="3">LysR family transcriptional regulator</fullName>
    </recommendedName>
</protein>
<proteinExistence type="predicted"/>
<evidence type="ECO:0000313" key="2">
    <source>
        <dbReference type="Proteomes" id="UP001142810"/>
    </source>
</evidence>